<dbReference type="Proteomes" id="UP000005426">
    <property type="component" value="Unassembled WGS sequence"/>
</dbReference>
<dbReference type="HOGENOM" id="CLU_1627295_0_0_1"/>
<evidence type="ECO:0008006" key="4">
    <source>
        <dbReference type="Google" id="ProtNLM"/>
    </source>
</evidence>
<comment type="caution">
    <text evidence="2">The sequence shown here is derived from an EMBL/GenBank/DDBJ whole genome shotgun (WGS) entry which is preliminary data.</text>
</comment>
<feature type="signal peptide" evidence="1">
    <location>
        <begin position="1"/>
        <end position="18"/>
    </location>
</feature>
<keyword evidence="3" id="KW-1185">Reference proteome</keyword>
<reference evidence="2 3" key="1">
    <citation type="journal article" date="2011" name="Genome Biol.">
        <title>Comparative genome sequence analysis underscores mycoparasitism as the ancestral life style of Trichoderma.</title>
        <authorList>
            <person name="Kubicek C.P."/>
            <person name="Herrera-Estrella A."/>
            <person name="Seidl-Seiboth V."/>
            <person name="Martinez D.A."/>
            <person name="Druzhinina I.S."/>
            <person name="Thon M."/>
            <person name="Zeilinger S."/>
            <person name="Casas-Flores S."/>
            <person name="Horwitz B.A."/>
            <person name="Mukherjee P.K."/>
            <person name="Mukherjee M."/>
            <person name="Kredics L."/>
            <person name="Alcaraz L.D."/>
            <person name="Aerts A."/>
            <person name="Antal Z."/>
            <person name="Atanasova L."/>
            <person name="Cervantes-Badillo M.G."/>
            <person name="Challacombe J."/>
            <person name="Chertkov O."/>
            <person name="McCluskey K."/>
            <person name="Coulpier F."/>
            <person name="Deshpande N."/>
            <person name="von Doehren H."/>
            <person name="Ebbole D.J."/>
            <person name="Esquivel-Naranjo E.U."/>
            <person name="Fekete E."/>
            <person name="Flipphi M."/>
            <person name="Glaser F."/>
            <person name="Gomez-Rodriguez E.Y."/>
            <person name="Gruber S."/>
            <person name="Han C."/>
            <person name="Henrissat B."/>
            <person name="Hermosa R."/>
            <person name="Hernandez-Onate M."/>
            <person name="Karaffa L."/>
            <person name="Kosti I."/>
            <person name="Le Crom S."/>
            <person name="Lindquist E."/>
            <person name="Lucas S."/>
            <person name="Luebeck M."/>
            <person name="Luebeck P.S."/>
            <person name="Margeot A."/>
            <person name="Metz B."/>
            <person name="Misra M."/>
            <person name="Nevalainen H."/>
            <person name="Omann M."/>
            <person name="Packer N."/>
            <person name="Perrone G."/>
            <person name="Uresti-Rivera E.E."/>
            <person name="Salamov A."/>
            <person name="Schmoll M."/>
            <person name="Seiboth B."/>
            <person name="Shapiro H."/>
            <person name="Sukno S."/>
            <person name="Tamayo-Ramos J.A."/>
            <person name="Tisch D."/>
            <person name="Wiest A."/>
            <person name="Wilkinson H.H."/>
            <person name="Zhang M."/>
            <person name="Coutinho P.M."/>
            <person name="Kenerley C.M."/>
            <person name="Monte E."/>
            <person name="Baker S.E."/>
            <person name="Grigoriev I.V."/>
        </authorList>
    </citation>
    <scope>NUCLEOTIDE SEQUENCE [LARGE SCALE GENOMIC DNA]</scope>
    <source>
        <strain evidence="3">ATCC 20476 / IMI 206040</strain>
    </source>
</reference>
<proteinExistence type="predicted"/>
<name>G9P6G6_HYPAI</name>
<sequence length="163" mass="18334">MRFLFWLRLSRLLFKTRSFALVPFFSPPLLPSSTPTTLYLASPFAPLSLPTSSTLTLSSKKHRTSVYIYTSCFFSIRLHPYPCAVARLSFVQSRAISLSGNRACKSAPSEIGLISIPLRFPPPCGLAPPPARHSSHFTQLPSICPCNRARFRHIHSTSWRTKR</sequence>
<gene>
    <name evidence="2" type="ORF">TRIATDRAFT_301430</name>
</gene>
<protein>
    <recommendedName>
        <fullName evidence="4">Secreted protein</fullName>
    </recommendedName>
</protein>
<evidence type="ECO:0000313" key="2">
    <source>
        <dbReference type="EMBL" id="EHK40609.1"/>
    </source>
</evidence>
<evidence type="ECO:0000313" key="3">
    <source>
        <dbReference type="Proteomes" id="UP000005426"/>
    </source>
</evidence>
<dbReference type="AlphaFoldDB" id="G9P6G6"/>
<accession>G9P6G6</accession>
<evidence type="ECO:0000256" key="1">
    <source>
        <dbReference type="SAM" id="SignalP"/>
    </source>
</evidence>
<organism evidence="2 3">
    <name type="scientific">Hypocrea atroviridis (strain ATCC 20476 / IMI 206040)</name>
    <name type="common">Trichoderma atroviride</name>
    <dbReference type="NCBI Taxonomy" id="452589"/>
    <lineage>
        <taxon>Eukaryota</taxon>
        <taxon>Fungi</taxon>
        <taxon>Dikarya</taxon>
        <taxon>Ascomycota</taxon>
        <taxon>Pezizomycotina</taxon>
        <taxon>Sordariomycetes</taxon>
        <taxon>Hypocreomycetidae</taxon>
        <taxon>Hypocreales</taxon>
        <taxon>Hypocreaceae</taxon>
        <taxon>Trichoderma</taxon>
    </lineage>
</organism>
<dbReference type="EMBL" id="ABDG02000027">
    <property type="protein sequence ID" value="EHK40609.1"/>
    <property type="molecule type" value="Genomic_DNA"/>
</dbReference>
<keyword evidence="1" id="KW-0732">Signal</keyword>
<feature type="chain" id="PRO_5003524950" description="Secreted protein" evidence="1">
    <location>
        <begin position="19"/>
        <end position="163"/>
    </location>
</feature>